<feature type="domain" description="DUF4064" evidence="2">
    <location>
        <begin position="2"/>
        <end position="113"/>
    </location>
</feature>
<protein>
    <submittedName>
        <fullName evidence="4">Membrane protein</fullName>
    </submittedName>
</protein>
<feature type="transmembrane region" description="Helical" evidence="1">
    <location>
        <begin position="12"/>
        <end position="31"/>
    </location>
</feature>
<dbReference type="OrthoDB" id="2414536at2"/>
<evidence type="ECO:0000313" key="4">
    <source>
        <dbReference type="EMBL" id="SUJ09960.1"/>
    </source>
</evidence>
<evidence type="ECO:0000259" key="2">
    <source>
        <dbReference type="Pfam" id="PF13273"/>
    </source>
</evidence>
<reference evidence="3 6" key="2">
    <citation type="submission" date="2019-07" db="EMBL/GenBank/DDBJ databases">
        <title>Whole genome shotgun sequence of Staphylococcus arlettae NBRC 109765.</title>
        <authorList>
            <person name="Hosoyama A."/>
            <person name="Uohara A."/>
            <person name="Ohji S."/>
            <person name="Ichikawa N."/>
        </authorList>
    </citation>
    <scope>NUCLEOTIDE SEQUENCE [LARGE SCALE GENOMIC DNA]</scope>
    <source>
        <strain evidence="3 6">NBRC 109765</strain>
    </source>
</reference>
<evidence type="ECO:0000256" key="1">
    <source>
        <dbReference type="SAM" id="Phobius"/>
    </source>
</evidence>
<dbReference type="Pfam" id="PF13273">
    <property type="entry name" value="DUF4064"/>
    <property type="match status" value="1"/>
</dbReference>
<dbReference type="EMBL" id="UGZE01000001">
    <property type="protein sequence ID" value="SUJ09960.1"/>
    <property type="molecule type" value="Genomic_DNA"/>
</dbReference>
<name>A0A380BZI3_9STAP</name>
<gene>
    <name evidence="4" type="ORF">NCTC12413_00407</name>
    <name evidence="3" type="ORF">SAR03_22230</name>
</gene>
<keyword evidence="1" id="KW-0472">Membrane</keyword>
<sequence length="151" mass="16660">MKRTTEKILTWVGILLQFVVIAASALALPFLNDASIKQKVLPLIATANNNQNIAQFTGQLSPSTLFDYMKQGALIILAICVVCCIIAMISVTMMGKLAKFTGILLILIALINVLTVNVVSSLLWFIAGIMLLSRRSTTKQRKKRKQQKRKA</sequence>
<accession>A0A380BZI3</accession>
<reference evidence="4 5" key="1">
    <citation type="submission" date="2018-06" db="EMBL/GenBank/DDBJ databases">
        <authorList>
            <consortium name="Pathogen Informatics"/>
            <person name="Doyle S."/>
        </authorList>
    </citation>
    <scope>NUCLEOTIDE SEQUENCE [LARGE SCALE GENOMIC DNA]</scope>
    <source>
        <strain evidence="4 5">NCTC12413</strain>
    </source>
</reference>
<keyword evidence="1" id="KW-0812">Transmembrane</keyword>
<dbReference type="RefSeq" id="WP_103388538.1">
    <property type="nucleotide sequence ID" value="NZ_AP019698.1"/>
</dbReference>
<dbReference type="Proteomes" id="UP000254956">
    <property type="component" value="Unassembled WGS sequence"/>
</dbReference>
<dbReference type="AlphaFoldDB" id="A0A380BZI3"/>
<evidence type="ECO:0000313" key="5">
    <source>
        <dbReference type="Proteomes" id="UP000254956"/>
    </source>
</evidence>
<organism evidence="4 5">
    <name type="scientific">Staphylococcus arlettae</name>
    <dbReference type="NCBI Taxonomy" id="29378"/>
    <lineage>
        <taxon>Bacteria</taxon>
        <taxon>Bacillati</taxon>
        <taxon>Bacillota</taxon>
        <taxon>Bacilli</taxon>
        <taxon>Bacillales</taxon>
        <taxon>Staphylococcaceae</taxon>
        <taxon>Staphylococcus</taxon>
    </lineage>
</organism>
<feature type="transmembrane region" description="Helical" evidence="1">
    <location>
        <begin position="73"/>
        <end position="94"/>
    </location>
</feature>
<dbReference type="GeneID" id="97286756"/>
<dbReference type="Proteomes" id="UP000321598">
    <property type="component" value="Unassembled WGS sequence"/>
</dbReference>
<evidence type="ECO:0000313" key="6">
    <source>
        <dbReference type="Proteomes" id="UP000321598"/>
    </source>
</evidence>
<keyword evidence="6" id="KW-1185">Reference proteome</keyword>
<dbReference type="InterPro" id="IPR025273">
    <property type="entry name" value="DUF4064"/>
</dbReference>
<evidence type="ECO:0000313" key="3">
    <source>
        <dbReference type="EMBL" id="GEQ01186.1"/>
    </source>
</evidence>
<keyword evidence="1" id="KW-1133">Transmembrane helix</keyword>
<feature type="transmembrane region" description="Helical" evidence="1">
    <location>
        <begin position="100"/>
        <end position="133"/>
    </location>
</feature>
<dbReference type="EMBL" id="BKAV01000028">
    <property type="protein sequence ID" value="GEQ01186.1"/>
    <property type="molecule type" value="Genomic_DNA"/>
</dbReference>
<proteinExistence type="predicted"/>